<protein>
    <submittedName>
        <fullName evidence="2">ATPase</fullName>
    </submittedName>
</protein>
<dbReference type="PANTHER" id="PTHR43190">
    <property type="entry name" value="N-ACETYL-D-GLUCOSAMINE KINASE"/>
    <property type="match status" value="1"/>
</dbReference>
<sequence>MSTAGTIAAIDLGKTRCRLLISGDSHQVTRTGDGTPGLAAPGGVESAAAAILALLEPGPMPRALGVGAAGAWTAPTAALALAETLAAATGANVAVASDVVTAHIGALGGAPGVLLLAGTGAVALGVDADGVRLVDGWGPDIGDFGSGSWLGREAVRAVQRAAVGLGPATTLQQAVAAHISPAPDALSWTLTQQPLARALGTVAPLVLDCAEHGDSVALEIATEAVRLLTASALAASASAREVALHGGLTEHLWFGARLEDSLSNGGRRVAPTVGDALTGAQLMMTRRDLPHERFVHRAE</sequence>
<reference evidence="2 3" key="1">
    <citation type="submission" date="2020-08" db="EMBL/GenBank/DDBJ databases">
        <title>A Genomic Blueprint of the Chicken Gut Microbiome.</title>
        <authorList>
            <person name="Gilroy R."/>
            <person name="Ravi A."/>
            <person name="Getino M."/>
            <person name="Pursley I."/>
            <person name="Horton D.L."/>
            <person name="Alikhan N.-F."/>
            <person name="Baker D."/>
            <person name="Gharbi K."/>
            <person name="Hall N."/>
            <person name="Watson M."/>
            <person name="Adriaenssens E.M."/>
            <person name="Foster-Nyarko E."/>
            <person name="Jarju S."/>
            <person name="Secka A."/>
            <person name="Antonio M."/>
            <person name="Oren A."/>
            <person name="Chaudhuri R."/>
            <person name="La Ragione R.M."/>
            <person name="Hildebrand F."/>
            <person name="Pallen M.J."/>
        </authorList>
    </citation>
    <scope>NUCLEOTIDE SEQUENCE [LARGE SCALE GENOMIC DNA]</scope>
    <source>
        <strain evidence="2 3">Re1</strain>
    </source>
</reference>
<keyword evidence="3" id="KW-1185">Reference proteome</keyword>
<dbReference type="Pfam" id="PF01869">
    <property type="entry name" value="BcrAD_BadFG"/>
    <property type="match status" value="1"/>
</dbReference>
<dbReference type="InterPro" id="IPR002731">
    <property type="entry name" value="ATPase_BadF"/>
</dbReference>
<comment type="caution">
    <text evidence="2">The sequence shown here is derived from an EMBL/GenBank/DDBJ whole genome shotgun (WGS) entry which is preliminary data.</text>
</comment>
<feature type="domain" description="ATPase BadF/BadG/BcrA/BcrD type" evidence="1">
    <location>
        <begin position="81"/>
        <end position="268"/>
    </location>
</feature>
<dbReference type="InterPro" id="IPR043129">
    <property type="entry name" value="ATPase_NBD"/>
</dbReference>
<dbReference type="CDD" id="cd24082">
    <property type="entry name" value="ASKHA_NBD_GspK-like"/>
    <property type="match status" value="1"/>
</dbReference>
<name>A0ABR8W4E4_9MICO</name>
<dbReference type="Proteomes" id="UP000611521">
    <property type="component" value="Unassembled WGS sequence"/>
</dbReference>
<organism evidence="2 3">
    <name type="scientific">Microbacterium commune</name>
    <dbReference type="NCBI Taxonomy" id="2762219"/>
    <lineage>
        <taxon>Bacteria</taxon>
        <taxon>Bacillati</taxon>
        <taxon>Actinomycetota</taxon>
        <taxon>Actinomycetes</taxon>
        <taxon>Micrococcales</taxon>
        <taxon>Microbacteriaceae</taxon>
        <taxon>Microbacterium</taxon>
    </lineage>
</organism>
<dbReference type="RefSeq" id="WP_191712467.1">
    <property type="nucleotide sequence ID" value="NZ_JACSPX010000001.1"/>
</dbReference>
<dbReference type="InterPro" id="IPR052519">
    <property type="entry name" value="Euk-type_GlcNAc_Kinase"/>
</dbReference>
<dbReference type="PANTHER" id="PTHR43190:SF3">
    <property type="entry name" value="N-ACETYL-D-GLUCOSAMINE KINASE"/>
    <property type="match status" value="1"/>
</dbReference>
<evidence type="ECO:0000259" key="1">
    <source>
        <dbReference type="Pfam" id="PF01869"/>
    </source>
</evidence>
<dbReference type="EMBL" id="JACSPX010000001">
    <property type="protein sequence ID" value="MBD8011883.1"/>
    <property type="molecule type" value="Genomic_DNA"/>
</dbReference>
<dbReference type="Gene3D" id="3.30.420.40">
    <property type="match status" value="2"/>
</dbReference>
<evidence type="ECO:0000313" key="2">
    <source>
        <dbReference type="EMBL" id="MBD8011883.1"/>
    </source>
</evidence>
<gene>
    <name evidence="2" type="ORF">H9633_06180</name>
</gene>
<accession>A0ABR8W4E4</accession>
<evidence type="ECO:0000313" key="3">
    <source>
        <dbReference type="Proteomes" id="UP000611521"/>
    </source>
</evidence>
<dbReference type="SUPFAM" id="SSF53067">
    <property type="entry name" value="Actin-like ATPase domain"/>
    <property type="match status" value="2"/>
</dbReference>
<proteinExistence type="predicted"/>